<dbReference type="InterPro" id="IPR036388">
    <property type="entry name" value="WH-like_DNA-bd_sf"/>
</dbReference>
<proteinExistence type="inferred from homology"/>
<evidence type="ECO:0000259" key="7">
    <source>
        <dbReference type="Pfam" id="PF08281"/>
    </source>
</evidence>
<evidence type="ECO:0000313" key="9">
    <source>
        <dbReference type="Proteomes" id="UP000275256"/>
    </source>
</evidence>
<dbReference type="InterPro" id="IPR014284">
    <property type="entry name" value="RNA_pol_sigma-70_dom"/>
</dbReference>
<name>A0A3M0GAP7_9ACTN</name>
<comment type="caution">
    <text evidence="8">The sequence shown here is derived from an EMBL/GenBank/DDBJ whole genome shotgun (WGS) entry which is preliminary data.</text>
</comment>
<dbReference type="AlphaFoldDB" id="A0A3M0GAP7"/>
<dbReference type="Gene3D" id="1.10.1740.10">
    <property type="match status" value="1"/>
</dbReference>
<dbReference type="PANTHER" id="PTHR43133:SF50">
    <property type="entry name" value="ECF RNA POLYMERASE SIGMA FACTOR SIGM"/>
    <property type="match status" value="1"/>
</dbReference>
<evidence type="ECO:0000259" key="6">
    <source>
        <dbReference type="Pfam" id="PF04542"/>
    </source>
</evidence>
<dbReference type="Proteomes" id="UP000275256">
    <property type="component" value="Unassembled WGS sequence"/>
</dbReference>
<keyword evidence="3" id="KW-0731">Sigma factor</keyword>
<dbReference type="InterPro" id="IPR013249">
    <property type="entry name" value="RNA_pol_sigma70_r4_t2"/>
</dbReference>
<gene>
    <name evidence="8" type="ORF">EAX62_05495</name>
</gene>
<keyword evidence="2" id="KW-0805">Transcription regulation</keyword>
<feature type="domain" description="RNA polymerase sigma-70 region 2" evidence="6">
    <location>
        <begin position="22"/>
        <end position="83"/>
    </location>
</feature>
<evidence type="ECO:0000256" key="3">
    <source>
        <dbReference type="ARBA" id="ARBA00023082"/>
    </source>
</evidence>
<dbReference type="GO" id="GO:0006352">
    <property type="term" value="P:DNA-templated transcription initiation"/>
    <property type="evidence" value="ECO:0007669"/>
    <property type="project" value="InterPro"/>
</dbReference>
<dbReference type="Pfam" id="PF04542">
    <property type="entry name" value="Sigma70_r2"/>
    <property type="match status" value="1"/>
</dbReference>
<protein>
    <submittedName>
        <fullName evidence="8">SigE family RNA polymerase sigma factor</fullName>
    </submittedName>
</protein>
<dbReference type="RefSeq" id="WP_121900588.1">
    <property type="nucleotide sequence ID" value="NZ_REFW01000001.1"/>
</dbReference>
<evidence type="ECO:0000256" key="4">
    <source>
        <dbReference type="ARBA" id="ARBA00023125"/>
    </source>
</evidence>
<dbReference type="SUPFAM" id="SSF88659">
    <property type="entry name" value="Sigma3 and sigma4 domains of RNA polymerase sigma factors"/>
    <property type="match status" value="1"/>
</dbReference>
<dbReference type="Pfam" id="PF08281">
    <property type="entry name" value="Sigma70_r4_2"/>
    <property type="match status" value="1"/>
</dbReference>
<dbReference type="OrthoDB" id="3728876at2"/>
<dbReference type="PANTHER" id="PTHR43133">
    <property type="entry name" value="RNA POLYMERASE ECF-TYPE SIGMA FACTO"/>
    <property type="match status" value="1"/>
</dbReference>
<feature type="domain" description="RNA polymerase sigma factor 70 region 4 type 2" evidence="7">
    <location>
        <begin position="106"/>
        <end position="158"/>
    </location>
</feature>
<dbReference type="NCBIfam" id="TIGR02937">
    <property type="entry name" value="sigma70-ECF"/>
    <property type="match status" value="1"/>
</dbReference>
<evidence type="ECO:0000256" key="2">
    <source>
        <dbReference type="ARBA" id="ARBA00023015"/>
    </source>
</evidence>
<keyword evidence="5" id="KW-0804">Transcription</keyword>
<evidence type="ECO:0000313" key="8">
    <source>
        <dbReference type="EMBL" id="RMB62040.1"/>
    </source>
</evidence>
<keyword evidence="9" id="KW-1185">Reference proteome</keyword>
<dbReference type="GO" id="GO:0016987">
    <property type="term" value="F:sigma factor activity"/>
    <property type="evidence" value="ECO:0007669"/>
    <property type="project" value="UniProtKB-KW"/>
</dbReference>
<dbReference type="Gene3D" id="1.10.10.10">
    <property type="entry name" value="Winged helix-like DNA-binding domain superfamily/Winged helix DNA-binding domain"/>
    <property type="match status" value="1"/>
</dbReference>
<evidence type="ECO:0000256" key="1">
    <source>
        <dbReference type="ARBA" id="ARBA00010641"/>
    </source>
</evidence>
<evidence type="ECO:0000256" key="5">
    <source>
        <dbReference type="ARBA" id="ARBA00023163"/>
    </source>
</evidence>
<dbReference type="EMBL" id="REFW01000001">
    <property type="protein sequence ID" value="RMB62040.1"/>
    <property type="molecule type" value="Genomic_DNA"/>
</dbReference>
<sequence length="171" mass="19440">MTERRIEAAAGFDEFVSDRGGALWWAAWLLTGDAHHAEDLVQTALTKMYGRYASCENDRHFEAQVRTTIYRTFVSWWRRKAWRSEVPTEVHPDAIGVVDDDPALREDLLRALATLPRMQRAVLVLRYFEDRPAQEVAQMLGIPVGTVTSHASRGLKAMRLSTHLSDTEVDS</sequence>
<dbReference type="InterPro" id="IPR014325">
    <property type="entry name" value="RNA_pol_sigma-E_actinobac"/>
</dbReference>
<dbReference type="InterPro" id="IPR013325">
    <property type="entry name" value="RNA_pol_sigma_r2"/>
</dbReference>
<reference evidence="8 9" key="1">
    <citation type="submission" date="2018-10" db="EMBL/GenBank/DDBJ databases">
        <title>Tessaracoccus antarcticuss sp. nov., isolated from sediment.</title>
        <authorList>
            <person name="Zhou L.Y."/>
            <person name="Du Z.J."/>
        </authorList>
    </citation>
    <scope>NUCLEOTIDE SEQUENCE [LARGE SCALE GENOMIC DNA]</scope>
    <source>
        <strain evidence="8 9">JDX10</strain>
    </source>
</reference>
<dbReference type="NCBIfam" id="TIGR02983">
    <property type="entry name" value="SigE-fam_strep"/>
    <property type="match status" value="1"/>
</dbReference>
<comment type="similarity">
    <text evidence="1">Belongs to the sigma-70 factor family. ECF subfamily.</text>
</comment>
<dbReference type="GO" id="GO:0003677">
    <property type="term" value="F:DNA binding"/>
    <property type="evidence" value="ECO:0007669"/>
    <property type="project" value="UniProtKB-KW"/>
</dbReference>
<dbReference type="InterPro" id="IPR039425">
    <property type="entry name" value="RNA_pol_sigma-70-like"/>
</dbReference>
<organism evidence="8 9">
    <name type="scientific">Tessaracoccus antarcticus</name>
    <dbReference type="NCBI Taxonomy" id="2479848"/>
    <lineage>
        <taxon>Bacteria</taxon>
        <taxon>Bacillati</taxon>
        <taxon>Actinomycetota</taxon>
        <taxon>Actinomycetes</taxon>
        <taxon>Propionibacteriales</taxon>
        <taxon>Propionibacteriaceae</taxon>
        <taxon>Tessaracoccus</taxon>
    </lineage>
</organism>
<keyword evidence="4" id="KW-0238">DNA-binding</keyword>
<accession>A0A3M0GAP7</accession>
<dbReference type="InterPro" id="IPR007627">
    <property type="entry name" value="RNA_pol_sigma70_r2"/>
</dbReference>
<dbReference type="CDD" id="cd06171">
    <property type="entry name" value="Sigma70_r4"/>
    <property type="match status" value="1"/>
</dbReference>
<dbReference type="SUPFAM" id="SSF88946">
    <property type="entry name" value="Sigma2 domain of RNA polymerase sigma factors"/>
    <property type="match status" value="1"/>
</dbReference>
<dbReference type="InterPro" id="IPR013324">
    <property type="entry name" value="RNA_pol_sigma_r3/r4-like"/>
</dbReference>